<evidence type="ECO:0000313" key="8">
    <source>
        <dbReference type="EMBL" id="KEP54769.1"/>
    </source>
</evidence>
<dbReference type="Pfam" id="PF06246">
    <property type="entry name" value="Isy1"/>
    <property type="match status" value="1"/>
</dbReference>
<dbReference type="AlphaFoldDB" id="A0A074S6E4"/>
<evidence type="ECO:0000256" key="3">
    <source>
        <dbReference type="ARBA" id="ARBA00022664"/>
    </source>
</evidence>
<evidence type="ECO:0000313" key="9">
    <source>
        <dbReference type="Proteomes" id="UP000027456"/>
    </source>
</evidence>
<name>A0A074S6E4_9AGAM</name>
<comment type="similarity">
    <text evidence="2">Belongs to the ISY1 family.</text>
</comment>
<dbReference type="STRING" id="1423351.A0A074S6E4"/>
<keyword evidence="5" id="KW-0508">mRNA splicing</keyword>
<dbReference type="OrthoDB" id="1739576at2759"/>
<keyword evidence="9" id="KW-1185">Reference proteome</keyword>
<dbReference type="EMBL" id="AZST01000019">
    <property type="protein sequence ID" value="KEP54769.1"/>
    <property type="molecule type" value="Genomic_DNA"/>
</dbReference>
<dbReference type="Gene3D" id="1.10.287.660">
    <property type="entry name" value="Helix hairpin bin"/>
    <property type="match status" value="1"/>
</dbReference>
<sequence>MARNEEKAQSMLYRFREAQAAELGLAQKGDKRPRMASACKSLRDCERWRGEILREISRKVSKIQDAGLTDYEVRDLNDEINRLMREKRHWENQLVALGGANYRRNVPMLDEDGKEVPGTRGYKYFGRAKELPGVRELFQKNTEKEDEESRVLSHYKKFLDQGPAYFGDHDEDDEGLLQYEIESEQTEWEDAYRNLKTSLELPDDSPVPKIPRPDPIPLSKIMAQLSQTGGDAAMADGDGNNTSSTGISHPPMLSVLSPTDLQHPKMPNKEEMEGVLLALRKRALLEQYLGDEASA</sequence>
<dbReference type="InterPro" id="IPR029012">
    <property type="entry name" value="Helix_hairpin_bin_sf"/>
</dbReference>
<protein>
    <submittedName>
        <fullName evidence="8">Pre-mRNA-splicing factor Isy1</fullName>
    </submittedName>
</protein>
<organism evidence="8 9">
    <name type="scientific">Rhizoctonia solani 123E</name>
    <dbReference type="NCBI Taxonomy" id="1423351"/>
    <lineage>
        <taxon>Eukaryota</taxon>
        <taxon>Fungi</taxon>
        <taxon>Dikarya</taxon>
        <taxon>Basidiomycota</taxon>
        <taxon>Agaricomycotina</taxon>
        <taxon>Agaricomycetes</taxon>
        <taxon>Cantharellales</taxon>
        <taxon>Ceratobasidiaceae</taxon>
        <taxon>Rhizoctonia</taxon>
    </lineage>
</organism>
<keyword evidence="6" id="KW-0539">Nucleus</keyword>
<dbReference type="HOGENOM" id="CLU_043453_0_1_1"/>
<dbReference type="InterPro" id="IPR037200">
    <property type="entry name" value="Isy1_sf"/>
</dbReference>
<evidence type="ECO:0000256" key="7">
    <source>
        <dbReference type="SAM" id="MobiDB-lite"/>
    </source>
</evidence>
<evidence type="ECO:0000256" key="1">
    <source>
        <dbReference type="ARBA" id="ARBA00004123"/>
    </source>
</evidence>
<dbReference type="PANTHER" id="PTHR13021">
    <property type="entry name" value="PRE-MRNA-SPLICING FACTOR ISY1"/>
    <property type="match status" value="1"/>
</dbReference>
<keyword evidence="3" id="KW-0507">mRNA processing</keyword>
<dbReference type="GO" id="GO:0071014">
    <property type="term" value="C:post-mRNA release spliceosomal complex"/>
    <property type="evidence" value="ECO:0007669"/>
    <property type="project" value="UniProtKB-ARBA"/>
</dbReference>
<proteinExistence type="inferred from homology"/>
<dbReference type="Proteomes" id="UP000027456">
    <property type="component" value="Unassembled WGS sequence"/>
</dbReference>
<evidence type="ECO:0000256" key="5">
    <source>
        <dbReference type="ARBA" id="ARBA00023187"/>
    </source>
</evidence>
<evidence type="ECO:0000256" key="2">
    <source>
        <dbReference type="ARBA" id="ARBA00007002"/>
    </source>
</evidence>
<dbReference type="InterPro" id="IPR009360">
    <property type="entry name" value="Isy1"/>
</dbReference>
<comment type="caution">
    <text evidence="8">The sequence shown here is derived from an EMBL/GenBank/DDBJ whole genome shotgun (WGS) entry which is preliminary data.</text>
</comment>
<gene>
    <name evidence="8" type="ORF">V565_013450</name>
</gene>
<dbReference type="FunFam" id="1.10.287.660:FF:000001">
    <property type="entry name" value="pre-mRNA-splicing factor ISY1 homolog"/>
    <property type="match status" value="1"/>
</dbReference>
<comment type="subcellular location">
    <subcellularLocation>
        <location evidence="1">Nucleus</location>
    </subcellularLocation>
</comment>
<reference evidence="8 9" key="1">
    <citation type="submission" date="2013-12" db="EMBL/GenBank/DDBJ databases">
        <authorList>
            <person name="Cubeta M."/>
            <person name="Pakala S."/>
            <person name="Fedorova N."/>
            <person name="Thomas E."/>
            <person name="Dean R."/>
            <person name="Jabaji S."/>
            <person name="Neate S."/>
            <person name="Toda T."/>
            <person name="Tavantzis S."/>
            <person name="Vilgalys R."/>
            <person name="Bharathan N."/>
            <person name="Pakala S."/>
            <person name="Losada L.S."/>
            <person name="Zafar N."/>
            <person name="Nierman W."/>
        </authorList>
    </citation>
    <scope>NUCLEOTIDE SEQUENCE [LARGE SCALE GENOMIC DNA]</scope>
    <source>
        <strain evidence="8 9">123E</strain>
    </source>
</reference>
<evidence type="ECO:0000256" key="6">
    <source>
        <dbReference type="ARBA" id="ARBA00023242"/>
    </source>
</evidence>
<feature type="region of interest" description="Disordered" evidence="7">
    <location>
        <begin position="234"/>
        <end position="266"/>
    </location>
</feature>
<accession>A0A074S6E4</accession>
<evidence type="ECO:0000256" key="4">
    <source>
        <dbReference type="ARBA" id="ARBA00022728"/>
    </source>
</evidence>
<dbReference type="GO" id="GO:0000350">
    <property type="term" value="P:generation of catalytic spliceosome for second transesterification step"/>
    <property type="evidence" value="ECO:0007669"/>
    <property type="project" value="InterPro"/>
</dbReference>
<dbReference type="SUPFAM" id="SSF140102">
    <property type="entry name" value="ISY1 domain-like"/>
    <property type="match status" value="1"/>
</dbReference>
<keyword evidence="4" id="KW-0747">Spliceosome</keyword>
<dbReference type="GO" id="GO:0000974">
    <property type="term" value="C:Prp19 complex"/>
    <property type="evidence" value="ECO:0007669"/>
    <property type="project" value="UniProtKB-ARBA"/>
</dbReference>